<feature type="domain" description="Septin-type G" evidence="8">
    <location>
        <begin position="61"/>
        <end position="334"/>
    </location>
</feature>
<evidence type="ECO:0000256" key="2">
    <source>
        <dbReference type="ARBA" id="ARBA00022490"/>
    </source>
</evidence>
<evidence type="ECO:0000256" key="5">
    <source>
        <dbReference type="ARBA" id="ARBA00023134"/>
    </source>
</evidence>
<dbReference type="Pfam" id="PF00735">
    <property type="entry name" value="Septin"/>
    <property type="match status" value="1"/>
</dbReference>
<dbReference type="InterPro" id="IPR016491">
    <property type="entry name" value="Septin"/>
</dbReference>
<reference evidence="9" key="1">
    <citation type="submission" date="2025-08" db="UniProtKB">
        <authorList>
            <consortium name="Ensembl"/>
        </authorList>
    </citation>
    <scope>IDENTIFICATION</scope>
</reference>
<sequence>FYSGQSQFALFCEGSSTQRCTRSSVSCVFISCLLSSLQDMDREYVGFATLPNQVHRKSVKKGFAFTLMVAGESGLGKSTLVNSLYLTDLYNNRKVLNAEERIAQTVFITKHTVGIEEKGVRLRLSIVDTPGFGDAVNNTESWKEIEDYIDQQFEQYFRDESGLNRKNIQDNRVHCCLYFISPFGHGLRPLDVECMRALHEKVNIVPVLAKADSLTPTEVRRKKMKIREEMEKFGINIYQFPDCDFDEDEEFKQQEQLLKDSIPFAVIGSNIQVESKGRKFRGRLYPWGVVEVEDPAHSDFLLLRNMLVKTHMQDLKDVTRETHYENYRAQCIQNMTRMVVQERKRRLVLDTHTELPRPIHTKVGLMYNTFGTTVVLQSFSAQKE</sequence>
<keyword evidence="3" id="KW-0132">Cell division</keyword>
<name>A0A673XFD0_SALTR</name>
<reference evidence="9" key="2">
    <citation type="submission" date="2025-09" db="UniProtKB">
        <authorList>
            <consortium name="Ensembl"/>
        </authorList>
    </citation>
    <scope>IDENTIFICATION</scope>
</reference>
<evidence type="ECO:0000256" key="6">
    <source>
        <dbReference type="ARBA" id="ARBA00023306"/>
    </source>
</evidence>
<evidence type="ECO:0000256" key="4">
    <source>
        <dbReference type="ARBA" id="ARBA00022741"/>
    </source>
</evidence>
<comment type="similarity">
    <text evidence="7">Belongs to the TRAFAC class TrmE-Era-EngA-EngB-Septin-like GTPase superfamily. Septin GTPase family.</text>
</comment>
<evidence type="ECO:0000256" key="7">
    <source>
        <dbReference type="RuleBase" id="RU004560"/>
    </source>
</evidence>
<organism evidence="9 10">
    <name type="scientific">Salmo trutta</name>
    <name type="common">Brown trout</name>
    <dbReference type="NCBI Taxonomy" id="8032"/>
    <lineage>
        <taxon>Eukaryota</taxon>
        <taxon>Metazoa</taxon>
        <taxon>Chordata</taxon>
        <taxon>Craniata</taxon>
        <taxon>Vertebrata</taxon>
        <taxon>Euteleostomi</taxon>
        <taxon>Actinopterygii</taxon>
        <taxon>Neopterygii</taxon>
        <taxon>Teleostei</taxon>
        <taxon>Protacanthopterygii</taxon>
        <taxon>Salmoniformes</taxon>
        <taxon>Salmonidae</taxon>
        <taxon>Salmoninae</taxon>
        <taxon>Salmo</taxon>
    </lineage>
</organism>
<evidence type="ECO:0000256" key="3">
    <source>
        <dbReference type="ARBA" id="ARBA00022618"/>
    </source>
</evidence>
<dbReference type="PANTHER" id="PTHR18884">
    <property type="entry name" value="SEPTIN"/>
    <property type="match status" value="1"/>
</dbReference>
<dbReference type="Ensembl" id="ENSSTUT00000024035.1">
    <property type="protein sequence ID" value="ENSSTUP00000022909.1"/>
    <property type="gene ID" value="ENSSTUG00000009953.1"/>
</dbReference>
<dbReference type="GO" id="GO:0051301">
    <property type="term" value="P:cell division"/>
    <property type="evidence" value="ECO:0007669"/>
    <property type="project" value="UniProtKB-KW"/>
</dbReference>
<dbReference type="OMA" id="DIHYEYY"/>
<keyword evidence="5 7" id="KW-0342">GTP-binding</keyword>
<dbReference type="InterPro" id="IPR030379">
    <property type="entry name" value="G_SEPTIN_dom"/>
</dbReference>
<dbReference type="SUPFAM" id="SSF52540">
    <property type="entry name" value="P-loop containing nucleoside triphosphate hydrolases"/>
    <property type="match status" value="1"/>
</dbReference>
<evidence type="ECO:0000256" key="1">
    <source>
        <dbReference type="ARBA" id="ARBA00004496"/>
    </source>
</evidence>
<comment type="subcellular location">
    <subcellularLocation>
        <location evidence="1">Cytoplasm</location>
    </subcellularLocation>
</comment>
<dbReference type="InterPro" id="IPR027417">
    <property type="entry name" value="P-loop_NTPase"/>
</dbReference>
<dbReference type="GO" id="GO:0005737">
    <property type="term" value="C:cytoplasm"/>
    <property type="evidence" value="ECO:0007669"/>
    <property type="project" value="UniProtKB-SubCell"/>
</dbReference>
<dbReference type="Proteomes" id="UP000472277">
    <property type="component" value="Chromosome 19"/>
</dbReference>
<evidence type="ECO:0000313" key="9">
    <source>
        <dbReference type="Ensembl" id="ENSSTUP00000022909.1"/>
    </source>
</evidence>
<dbReference type="GO" id="GO:0005525">
    <property type="term" value="F:GTP binding"/>
    <property type="evidence" value="ECO:0007669"/>
    <property type="project" value="UniProtKB-KW"/>
</dbReference>
<evidence type="ECO:0000313" key="10">
    <source>
        <dbReference type="Proteomes" id="UP000472277"/>
    </source>
</evidence>
<keyword evidence="2" id="KW-0963">Cytoplasm</keyword>
<keyword evidence="6" id="KW-0131">Cell cycle</keyword>
<protein>
    <submittedName>
        <fullName evidence="9">Septin 4a</fullName>
    </submittedName>
</protein>
<gene>
    <name evidence="9" type="primary">LOC115155026</name>
</gene>
<dbReference type="AlphaFoldDB" id="A0A673XFD0"/>
<dbReference type="Gene3D" id="3.40.50.300">
    <property type="entry name" value="P-loop containing nucleotide triphosphate hydrolases"/>
    <property type="match status" value="1"/>
</dbReference>
<keyword evidence="10" id="KW-1185">Reference proteome</keyword>
<dbReference type="GeneTree" id="ENSGT00940000157152"/>
<dbReference type="CDD" id="cd01850">
    <property type="entry name" value="CDC_Septin"/>
    <property type="match status" value="1"/>
</dbReference>
<proteinExistence type="inferred from homology"/>
<dbReference type="FunFam" id="3.40.50.300:FF:000064">
    <property type="entry name" value="Septin 4"/>
    <property type="match status" value="1"/>
</dbReference>
<keyword evidence="4 7" id="KW-0547">Nucleotide-binding</keyword>
<evidence type="ECO:0000259" key="8">
    <source>
        <dbReference type="PROSITE" id="PS51719"/>
    </source>
</evidence>
<accession>A0A673XFD0</accession>
<dbReference type="PROSITE" id="PS51719">
    <property type="entry name" value="G_SEPTIN"/>
    <property type="match status" value="1"/>
</dbReference>